<dbReference type="EMBL" id="CP081303">
    <property type="protein sequence ID" value="QZE15063.1"/>
    <property type="molecule type" value="Genomic_DNA"/>
</dbReference>
<evidence type="ECO:0000313" key="2">
    <source>
        <dbReference type="Proteomes" id="UP000826212"/>
    </source>
</evidence>
<evidence type="ECO:0000313" key="1">
    <source>
        <dbReference type="EMBL" id="QZE15063.1"/>
    </source>
</evidence>
<keyword evidence="2" id="KW-1185">Reference proteome</keyword>
<organism evidence="1 2">
    <name type="scientific">Halosquirtibacter laminarini</name>
    <dbReference type="NCBI Taxonomy" id="3374600"/>
    <lineage>
        <taxon>Bacteria</taxon>
        <taxon>Pseudomonadati</taxon>
        <taxon>Bacteroidota</taxon>
        <taxon>Bacteroidia</taxon>
        <taxon>Marinilabiliales</taxon>
        <taxon>Prolixibacteraceae</taxon>
        <taxon>Halosquirtibacter</taxon>
    </lineage>
</organism>
<protein>
    <submittedName>
        <fullName evidence="1">Uncharacterized protein</fullName>
    </submittedName>
</protein>
<reference evidence="1" key="1">
    <citation type="submission" date="2021-08" db="EMBL/GenBank/DDBJ databases">
        <title>Novel anaerobic bacterium isolated from sea squirt in East Sea, Republic of Korea.</title>
        <authorList>
            <person name="Nguyen T.H."/>
            <person name="Li Z."/>
            <person name="Lee Y.-J."/>
            <person name="Ko J."/>
            <person name="Kim S.-G."/>
        </authorList>
    </citation>
    <scope>NUCLEOTIDE SEQUENCE</scope>
    <source>
        <strain evidence="1">KCTC 25031</strain>
    </source>
</reference>
<gene>
    <name evidence="1" type="ORF">K4L44_04335</name>
</gene>
<dbReference type="Proteomes" id="UP000826212">
    <property type="component" value="Chromosome"/>
</dbReference>
<name>A0AC61NHC6_9BACT</name>
<accession>A0AC61NHC6</accession>
<proteinExistence type="predicted"/>
<sequence length="237" mass="26769">MKSNFLRTSLFLLALLLSPGISYISCNAAILNIQNKNCKYTIVFPMGCDTIPVDTLNNRFGNGTVDAGFFDTSNNSYFDGEYIQYIFLPTTKTLNQFTFKQLADDFSRSVKIGETQKQTDSLSLVTTDFVVDDIKQCFFVSGKFITDIKEVDFNQVVIPTKFGLLKVIRYSKNSDEGNDAFTQEVIANTKIAENFKYSRPQSKKIGVWQLVIAFLIGLAVYFSTLYFPKIKNKVTAK</sequence>